<accession>A0ABT1SXH4</accession>
<sequence>MAKFQITPDPYHKERSSISSAADHFTLSVFAGVKGNRPLPPVNKYTYIVIFGTGRRAVSLGFVLGNTDLPMSKALWDKQLFLSAIDFYKEENDLPDLSLVKNAATGNIIFQAEDLYADSFEREDSYE</sequence>
<protein>
    <submittedName>
        <fullName evidence="1">Uncharacterized protein</fullName>
    </submittedName>
</protein>
<dbReference type="Proteomes" id="UP001204376">
    <property type="component" value="Unassembled WGS sequence"/>
</dbReference>
<keyword evidence="2" id="KW-1185">Reference proteome</keyword>
<proteinExistence type="predicted"/>
<organism evidence="1 2">
    <name type="scientific">Mucilaginibacter aquariorum</name>
    <dbReference type="NCBI Taxonomy" id="2967225"/>
    <lineage>
        <taxon>Bacteria</taxon>
        <taxon>Pseudomonadati</taxon>
        <taxon>Bacteroidota</taxon>
        <taxon>Sphingobacteriia</taxon>
        <taxon>Sphingobacteriales</taxon>
        <taxon>Sphingobacteriaceae</taxon>
        <taxon>Mucilaginibacter</taxon>
    </lineage>
</organism>
<evidence type="ECO:0000313" key="1">
    <source>
        <dbReference type="EMBL" id="MCQ6957063.1"/>
    </source>
</evidence>
<comment type="caution">
    <text evidence="1">The sequence shown here is derived from an EMBL/GenBank/DDBJ whole genome shotgun (WGS) entry which is preliminary data.</text>
</comment>
<evidence type="ECO:0000313" key="2">
    <source>
        <dbReference type="Proteomes" id="UP001204376"/>
    </source>
</evidence>
<dbReference type="EMBL" id="JANHOH010000001">
    <property type="protein sequence ID" value="MCQ6957063.1"/>
    <property type="molecule type" value="Genomic_DNA"/>
</dbReference>
<dbReference type="RefSeq" id="WP_256537273.1">
    <property type="nucleotide sequence ID" value="NZ_JANHOH010000001.1"/>
</dbReference>
<name>A0ABT1SXH4_9SPHI</name>
<gene>
    <name evidence="1" type="ORF">NPE20_03805</name>
</gene>
<reference evidence="1 2" key="1">
    <citation type="submission" date="2022-07" db="EMBL/GenBank/DDBJ databases">
        <title>Mucilaginibacter sp. JC4.</title>
        <authorList>
            <person name="Le V."/>
            <person name="Ko S.-R."/>
            <person name="Ahn C.-Y."/>
            <person name="Oh H.-M."/>
        </authorList>
    </citation>
    <scope>NUCLEOTIDE SEQUENCE [LARGE SCALE GENOMIC DNA]</scope>
    <source>
        <strain evidence="1 2">JC4</strain>
    </source>
</reference>